<evidence type="ECO:0000256" key="9">
    <source>
        <dbReference type="ARBA" id="ARBA00023284"/>
    </source>
</evidence>
<keyword evidence="7 10" id="KW-0472">Membrane</keyword>
<dbReference type="InterPro" id="IPR012932">
    <property type="entry name" value="VKOR"/>
</dbReference>
<feature type="transmembrane region" description="Helical" evidence="10">
    <location>
        <begin position="89"/>
        <end position="107"/>
    </location>
</feature>
<keyword evidence="9" id="KW-0676">Redox-active center</keyword>
<dbReference type="CDD" id="cd12916">
    <property type="entry name" value="VKOR_1"/>
    <property type="match status" value="1"/>
</dbReference>
<dbReference type="Proteomes" id="UP000176593">
    <property type="component" value="Unassembled WGS sequence"/>
</dbReference>
<dbReference type="InterPro" id="IPR044698">
    <property type="entry name" value="VKOR/LTO1"/>
</dbReference>
<dbReference type="InterPro" id="IPR038354">
    <property type="entry name" value="VKOR_sf"/>
</dbReference>
<evidence type="ECO:0000256" key="10">
    <source>
        <dbReference type="SAM" id="Phobius"/>
    </source>
</evidence>
<comment type="caution">
    <text evidence="12">The sequence shown here is derived from an EMBL/GenBank/DDBJ whole genome shotgun (WGS) entry which is preliminary data.</text>
</comment>
<keyword evidence="6" id="KW-0560">Oxidoreductase</keyword>
<dbReference type="EMBL" id="MGEQ01000003">
    <property type="protein sequence ID" value="OGL87072.1"/>
    <property type="molecule type" value="Genomic_DNA"/>
</dbReference>
<sequence length="153" mass="16870">MMKKLTHWMVGLAMVGLALSTYSFLHNRGFVSGSICTINATINCDIVNKGPFSEFFGVPVALIGIIGYLFLLIGSLLKIKTPNDRSLTLFLFGIACAGFGFSLYLTSIEATILHAWCLICVLSQLAMLGFIVLITKLAHEENHFSFLKKFFLP</sequence>
<dbReference type="GO" id="GO:0016020">
    <property type="term" value="C:membrane"/>
    <property type="evidence" value="ECO:0007669"/>
    <property type="project" value="UniProtKB-SubCell"/>
</dbReference>
<dbReference type="PANTHER" id="PTHR34573">
    <property type="entry name" value="VKC DOMAIN-CONTAINING PROTEIN"/>
    <property type="match status" value="1"/>
</dbReference>
<proteinExistence type="inferred from homology"/>
<dbReference type="GO" id="GO:0016491">
    <property type="term" value="F:oxidoreductase activity"/>
    <property type="evidence" value="ECO:0007669"/>
    <property type="project" value="UniProtKB-KW"/>
</dbReference>
<reference evidence="12 13" key="1">
    <citation type="journal article" date="2016" name="Nat. Commun.">
        <title>Thousands of microbial genomes shed light on interconnected biogeochemical processes in an aquifer system.</title>
        <authorList>
            <person name="Anantharaman K."/>
            <person name="Brown C.T."/>
            <person name="Hug L.A."/>
            <person name="Sharon I."/>
            <person name="Castelle C.J."/>
            <person name="Probst A.J."/>
            <person name="Thomas B.C."/>
            <person name="Singh A."/>
            <person name="Wilkins M.J."/>
            <person name="Karaoz U."/>
            <person name="Brodie E.L."/>
            <person name="Williams K.H."/>
            <person name="Hubbard S.S."/>
            <person name="Banfield J.F."/>
        </authorList>
    </citation>
    <scope>NUCLEOTIDE SEQUENCE [LARGE SCALE GENOMIC DNA]</scope>
</reference>
<evidence type="ECO:0000313" key="13">
    <source>
        <dbReference type="Proteomes" id="UP000176593"/>
    </source>
</evidence>
<evidence type="ECO:0000313" key="12">
    <source>
        <dbReference type="EMBL" id="OGL87072.1"/>
    </source>
</evidence>
<evidence type="ECO:0000256" key="2">
    <source>
        <dbReference type="ARBA" id="ARBA00006214"/>
    </source>
</evidence>
<evidence type="ECO:0000256" key="4">
    <source>
        <dbReference type="ARBA" id="ARBA00022719"/>
    </source>
</evidence>
<feature type="transmembrane region" description="Helical" evidence="10">
    <location>
        <begin position="56"/>
        <end position="77"/>
    </location>
</feature>
<keyword evidence="3 10" id="KW-0812">Transmembrane</keyword>
<keyword evidence="4" id="KW-0874">Quinone</keyword>
<protein>
    <recommendedName>
        <fullName evidence="11">Vitamin K epoxide reductase domain-containing protein</fullName>
    </recommendedName>
</protein>
<dbReference type="PANTHER" id="PTHR34573:SF1">
    <property type="entry name" value="VITAMIN K EPOXIDE REDUCTASE DOMAIN-CONTAINING PROTEIN"/>
    <property type="match status" value="1"/>
</dbReference>
<comment type="subcellular location">
    <subcellularLocation>
        <location evidence="1">Membrane</location>
        <topology evidence="1">Multi-pass membrane protein</topology>
    </subcellularLocation>
</comment>
<evidence type="ECO:0000259" key="11">
    <source>
        <dbReference type="SMART" id="SM00756"/>
    </source>
</evidence>
<evidence type="ECO:0000256" key="8">
    <source>
        <dbReference type="ARBA" id="ARBA00023157"/>
    </source>
</evidence>
<evidence type="ECO:0000256" key="6">
    <source>
        <dbReference type="ARBA" id="ARBA00023002"/>
    </source>
</evidence>
<dbReference type="Pfam" id="PF07884">
    <property type="entry name" value="VKOR"/>
    <property type="match status" value="1"/>
</dbReference>
<accession>A0A1F7V965</accession>
<organism evidence="12 13">
    <name type="scientific">Candidatus Uhrbacteria bacterium RIFCSPLOWO2_02_FULL_48_18</name>
    <dbReference type="NCBI Taxonomy" id="1802408"/>
    <lineage>
        <taxon>Bacteria</taxon>
        <taxon>Candidatus Uhriibacteriota</taxon>
    </lineage>
</organism>
<keyword evidence="5 10" id="KW-1133">Transmembrane helix</keyword>
<dbReference type="AlphaFoldDB" id="A0A1F7V965"/>
<gene>
    <name evidence="12" type="ORF">A3I41_03970</name>
</gene>
<dbReference type="SMART" id="SM00756">
    <property type="entry name" value="VKc"/>
    <property type="match status" value="1"/>
</dbReference>
<name>A0A1F7V965_9BACT</name>
<evidence type="ECO:0000256" key="5">
    <source>
        <dbReference type="ARBA" id="ARBA00022989"/>
    </source>
</evidence>
<evidence type="ECO:0000256" key="3">
    <source>
        <dbReference type="ARBA" id="ARBA00022692"/>
    </source>
</evidence>
<feature type="transmembrane region" description="Helical" evidence="10">
    <location>
        <begin position="113"/>
        <end position="134"/>
    </location>
</feature>
<dbReference type="Gene3D" id="1.20.1440.130">
    <property type="entry name" value="VKOR domain"/>
    <property type="match status" value="1"/>
</dbReference>
<dbReference type="GO" id="GO:0048038">
    <property type="term" value="F:quinone binding"/>
    <property type="evidence" value="ECO:0007669"/>
    <property type="project" value="UniProtKB-KW"/>
</dbReference>
<feature type="domain" description="Vitamin K epoxide reductase" evidence="11">
    <location>
        <begin position="2"/>
        <end position="138"/>
    </location>
</feature>
<keyword evidence="8" id="KW-1015">Disulfide bond</keyword>
<evidence type="ECO:0000256" key="1">
    <source>
        <dbReference type="ARBA" id="ARBA00004141"/>
    </source>
</evidence>
<comment type="similarity">
    <text evidence="2">Belongs to the VKOR family.</text>
</comment>
<evidence type="ECO:0000256" key="7">
    <source>
        <dbReference type="ARBA" id="ARBA00023136"/>
    </source>
</evidence>